<dbReference type="AlphaFoldDB" id="A0A068QUR6"/>
<dbReference type="Proteomes" id="UP000032721">
    <property type="component" value="Chromosome"/>
</dbReference>
<dbReference type="RefSeq" id="WP_045971829.1">
    <property type="nucleotide sequence ID" value="NZ_CAWMED010000001.1"/>
</dbReference>
<dbReference type="PANTHER" id="PTHR34413">
    <property type="entry name" value="PROPHAGE TAIL FIBER ASSEMBLY PROTEIN HOMOLOG TFAE-RELATED-RELATED"/>
    <property type="match status" value="1"/>
</dbReference>
<gene>
    <name evidence="1" type="ORF">XDD1_2835</name>
</gene>
<dbReference type="InterPro" id="IPR051220">
    <property type="entry name" value="TFA_Chaperone"/>
</dbReference>
<evidence type="ECO:0000313" key="1">
    <source>
        <dbReference type="EMBL" id="CDG18534.1"/>
    </source>
</evidence>
<dbReference type="KEGG" id="xdo:XDD1_2835"/>
<evidence type="ECO:0008006" key="3">
    <source>
        <dbReference type="Google" id="ProtNLM"/>
    </source>
</evidence>
<organism evidence="1 2">
    <name type="scientific">Xenorhabdus doucetiae</name>
    <dbReference type="NCBI Taxonomy" id="351671"/>
    <lineage>
        <taxon>Bacteria</taxon>
        <taxon>Pseudomonadati</taxon>
        <taxon>Pseudomonadota</taxon>
        <taxon>Gammaproteobacteria</taxon>
        <taxon>Enterobacterales</taxon>
        <taxon>Morganellaceae</taxon>
        <taxon>Xenorhabdus</taxon>
    </lineage>
</organism>
<dbReference type="InterPro" id="IPR003458">
    <property type="entry name" value="Phage_T4_Gp38_tail_assem"/>
</dbReference>
<reference evidence="1 2" key="1">
    <citation type="submission" date="2013-07" db="EMBL/GenBank/DDBJ databases">
        <authorList>
            <person name="Genoscope - CEA"/>
        </authorList>
    </citation>
    <scope>NUCLEOTIDE SEQUENCE [LARGE SCALE GENOMIC DNA]</scope>
    <source>
        <strain evidence="2">FRM16 / DSM 17909</strain>
    </source>
</reference>
<accession>A0A068QUR6</accession>
<dbReference type="EMBL" id="FO704550">
    <property type="protein sequence ID" value="CDG18534.1"/>
    <property type="molecule type" value="Genomic_DNA"/>
</dbReference>
<dbReference type="Pfam" id="PF02413">
    <property type="entry name" value="Caudo_TAP"/>
    <property type="match status" value="1"/>
</dbReference>
<evidence type="ECO:0000313" key="2">
    <source>
        <dbReference type="Proteomes" id="UP000032721"/>
    </source>
</evidence>
<protein>
    <recommendedName>
        <fullName evidence="3">Tail fiber assembly protein</fullName>
    </recommendedName>
</protein>
<dbReference type="STRING" id="351671.XDD1_2835"/>
<proteinExistence type="predicted"/>
<dbReference type="HOGENOM" id="CLU_094206_4_0_6"/>
<name>A0A068QUR6_9GAMM</name>
<dbReference type="PANTHER" id="PTHR34413:SF2">
    <property type="entry name" value="PROPHAGE TAIL FIBER ASSEMBLY PROTEIN HOMOLOG TFAE-RELATED"/>
    <property type="match status" value="1"/>
</dbReference>
<sequence>MNYIYSAKTNAFYPVDWKSDYINAGSWPDDGIVVNQAVFNEFAGNEPPIGKLRIAGYGGLPAWGDIPPPTRRELQSQAEQEKRQLLRVANEKIGICQDAVDLNIATVSEKVVLNEWRRYRVLLNRVDCSTAPDIDWPEQPE</sequence>